<dbReference type="SUPFAM" id="SSF51445">
    <property type="entry name" value="(Trans)glycosidases"/>
    <property type="match status" value="1"/>
</dbReference>
<protein>
    <submittedName>
        <fullName evidence="3">Beta-glucosidase 18</fullName>
    </submittedName>
</protein>
<comment type="caution">
    <text evidence="3">The sequence shown here is derived from an EMBL/GenBank/DDBJ whole genome shotgun (WGS) entry which is preliminary data.</text>
</comment>
<dbReference type="EMBL" id="JBBWWQ010000013">
    <property type="protein sequence ID" value="KAK8933974.1"/>
    <property type="molecule type" value="Genomic_DNA"/>
</dbReference>
<dbReference type="InterPro" id="IPR001360">
    <property type="entry name" value="Glyco_hydro_1"/>
</dbReference>
<evidence type="ECO:0000313" key="4">
    <source>
        <dbReference type="Proteomes" id="UP001418222"/>
    </source>
</evidence>
<keyword evidence="4" id="KW-1185">Reference proteome</keyword>
<proteinExistence type="inferred from homology"/>
<dbReference type="InterPro" id="IPR017853">
    <property type="entry name" value="GH"/>
</dbReference>
<dbReference type="Pfam" id="PF00232">
    <property type="entry name" value="Glyco_hydro_1"/>
    <property type="match status" value="2"/>
</dbReference>
<accession>A0AAP0B9H4</accession>
<evidence type="ECO:0000256" key="2">
    <source>
        <dbReference type="RuleBase" id="RU003690"/>
    </source>
</evidence>
<reference evidence="3 4" key="1">
    <citation type="journal article" date="2022" name="Nat. Plants">
        <title>Genomes of leafy and leafless Platanthera orchids illuminate the evolution of mycoheterotrophy.</title>
        <authorList>
            <person name="Li M.H."/>
            <person name="Liu K.W."/>
            <person name="Li Z."/>
            <person name="Lu H.C."/>
            <person name="Ye Q.L."/>
            <person name="Zhang D."/>
            <person name="Wang J.Y."/>
            <person name="Li Y.F."/>
            <person name="Zhong Z.M."/>
            <person name="Liu X."/>
            <person name="Yu X."/>
            <person name="Liu D.K."/>
            <person name="Tu X.D."/>
            <person name="Liu B."/>
            <person name="Hao Y."/>
            <person name="Liao X.Y."/>
            <person name="Jiang Y.T."/>
            <person name="Sun W.H."/>
            <person name="Chen J."/>
            <person name="Chen Y.Q."/>
            <person name="Ai Y."/>
            <person name="Zhai J.W."/>
            <person name="Wu S.S."/>
            <person name="Zhou Z."/>
            <person name="Hsiao Y.Y."/>
            <person name="Wu W.L."/>
            <person name="Chen Y.Y."/>
            <person name="Lin Y.F."/>
            <person name="Hsu J.L."/>
            <person name="Li C.Y."/>
            <person name="Wang Z.W."/>
            <person name="Zhao X."/>
            <person name="Zhong W.Y."/>
            <person name="Ma X.K."/>
            <person name="Ma L."/>
            <person name="Huang J."/>
            <person name="Chen G.Z."/>
            <person name="Huang M.Z."/>
            <person name="Huang L."/>
            <person name="Peng D.H."/>
            <person name="Luo Y.B."/>
            <person name="Zou S.Q."/>
            <person name="Chen S.P."/>
            <person name="Lan S."/>
            <person name="Tsai W.C."/>
            <person name="Van de Peer Y."/>
            <person name="Liu Z.J."/>
        </authorList>
    </citation>
    <scope>NUCLEOTIDE SEQUENCE [LARGE SCALE GENOMIC DNA]</scope>
    <source>
        <strain evidence="3">Lor287</strain>
    </source>
</reference>
<evidence type="ECO:0000313" key="3">
    <source>
        <dbReference type="EMBL" id="KAK8933974.1"/>
    </source>
</evidence>
<dbReference type="GO" id="GO:0008422">
    <property type="term" value="F:beta-glucosidase activity"/>
    <property type="evidence" value="ECO:0007669"/>
    <property type="project" value="TreeGrafter"/>
</dbReference>
<evidence type="ECO:0000256" key="1">
    <source>
        <dbReference type="ARBA" id="ARBA00010838"/>
    </source>
</evidence>
<gene>
    <name evidence="3" type="primary">BGLU18</name>
    <name evidence="3" type="ORF">KSP39_PZI015890</name>
</gene>
<dbReference type="PANTHER" id="PTHR10353">
    <property type="entry name" value="GLYCOSYL HYDROLASE"/>
    <property type="match status" value="1"/>
</dbReference>
<dbReference type="GO" id="GO:0005975">
    <property type="term" value="P:carbohydrate metabolic process"/>
    <property type="evidence" value="ECO:0007669"/>
    <property type="project" value="InterPro"/>
</dbReference>
<organism evidence="3 4">
    <name type="scientific">Platanthera zijinensis</name>
    <dbReference type="NCBI Taxonomy" id="2320716"/>
    <lineage>
        <taxon>Eukaryota</taxon>
        <taxon>Viridiplantae</taxon>
        <taxon>Streptophyta</taxon>
        <taxon>Embryophyta</taxon>
        <taxon>Tracheophyta</taxon>
        <taxon>Spermatophyta</taxon>
        <taxon>Magnoliopsida</taxon>
        <taxon>Liliopsida</taxon>
        <taxon>Asparagales</taxon>
        <taxon>Orchidaceae</taxon>
        <taxon>Orchidoideae</taxon>
        <taxon>Orchideae</taxon>
        <taxon>Orchidinae</taxon>
        <taxon>Platanthera</taxon>
    </lineage>
</organism>
<dbReference type="PRINTS" id="PR00131">
    <property type="entry name" value="GLHYDRLASE1"/>
</dbReference>
<dbReference type="Gene3D" id="3.20.20.80">
    <property type="entry name" value="Glycosidases"/>
    <property type="match status" value="1"/>
</dbReference>
<sequence length="284" mass="31823">MSTTGSRGSCGVPFLRRPLLVRAGMPNNVYVKEWQLFLDSIVLGAYPSEMSEIFGSRLPTFSSNDKLNVESSLDFIGINHYTSLDVVPIGQPTAITDIYITPHSLENIVLQVMERYNNTPMIITKNGYGQRSNNSQSSKDFLHDEDRIGFLTSYLTSLYNVIRSGVEEDLLPGVNIARRFTRSVGKEENVLFENKGKPTYRFYFEVYGFNGDIRTPEKPKTDFVLGALLPSPLARTLSPGPLPVVRTAGPPLGLPPPDPHFRWLHICLRDSHFDSSKLTWANPV</sequence>
<dbReference type="PANTHER" id="PTHR10353:SF236">
    <property type="entry name" value="BETA-GLUCOSIDASE 18"/>
    <property type="match status" value="1"/>
</dbReference>
<dbReference type="Proteomes" id="UP001418222">
    <property type="component" value="Unassembled WGS sequence"/>
</dbReference>
<name>A0AAP0B9H4_9ASPA</name>
<dbReference type="AlphaFoldDB" id="A0AAP0B9H4"/>
<comment type="similarity">
    <text evidence="1 2">Belongs to the glycosyl hydrolase 1 family.</text>
</comment>